<evidence type="ECO:0000256" key="1">
    <source>
        <dbReference type="SAM" id="MobiDB-lite"/>
    </source>
</evidence>
<evidence type="ECO:0000313" key="3">
    <source>
        <dbReference type="Proteomes" id="UP001249851"/>
    </source>
</evidence>
<sequence length="795" mass="88681">MCKCANLQLRFSFKNAIYPHCYLDDGEELLAKIEARIHLASIHLTIFATMKRIGHVSEFLRARGVPQDVIENFEYQKRVGERSSTNSLYTKMDVEAIAQASDNELLLMGLDKKGDMLSLRNFSQNLSRQSTTEERRAEKMALLNEVLGNSKAKKSHKNQKDGKGTAKTREILIGWLHFDDDKKCFVSVRANKGGGTREVDISLSARKEHVINIAKDIFFSDGQSTFRSHQDMIFGLANFQHEDISKVKVSGVNLPFTLQRYIEKCKMSRVRLYLTSKVNTESDDIISCITPPDQITRCTTTKPVATGHAFEDSSGAQGELKDTAVVVQVRHISLSILRRYFREWAHMACAYDWVGSLSLIPEQFQLLDYAGKLLLPSQPVTEVKNTTLYMREAMSTPSLEDDEVTFLGFGSYEWEPTADYSLQTISETPPETLLDCDDCIMIELEDNSAQEQLRKGKKPTPSMPGDGNYVSSQSQASQSDRWPAVVVETDQELTVEGVHDQGSNNESATDQGSVSGHGSGQQSSDSSGSGHVGNDPGSADGSGSGGDGSGQEPDPAVINLISPNGKQRYTVSEDTLLESFNEYLAPSEEQVVREALQRTDDEWNLDDTAGEDQKDEELLDLLERFGCRKFPTKENIISLILEVAHKEIIQKPQYVADCWDGVFKEALTKGNLSTLEGVCSVYQSLESTTKKVLGMLHAAPKTNAERSALDYFKRFIRGLDIHQLKCLLMFITGADVICVTKLEINFTKLEGLAGRPIAHVCSCVLELPSTYDSYTEFRSEFTNVLEKEKWQNDIM</sequence>
<proteinExistence type="predicted"/>
<feature type="compositionally biased region" description="Polar residues" evidence="1">
    <location>
        <begin position="469"/>
        <end position="480"/>
    </location>
</feature>
<protein>
    <recommendedName>
        <fullName evidence="4">HECT domain-containing protein</fullName>
    </recommendedName>
</protein>
<feature type="compositionally biased region" description="Low complexity" evidence="1">
    <location>
        <begin position="510"/>
        <end position="539"/>
    </location>
</feature>
<dbReference type="GO" id="GO:0004842">
    <property type="term" value="F:ubiquitin-protein transferase activity"/>
    <property type="evidence" value="ECO:0007669"/>
    <property type="project" value="InterPro"/>
</dbReference>
<feature type="region of interest" description="Disordered" evidence="1">
    <location>
        <begin position="450"/>
        <end position="482"/>
    </location>
</feature>
<reference evidence="2" key="1">
    <citation type="journal article" date="2023" name="G3 (Bethesda)">
        <title>Whole genome assembly and annotation of the endangered Caribbean coral Acropora cervicornis.</title>
        <authorList>
            <person name="Selwyn J.D."/>
            <person name="Vollmer S.V."/>
        </authorList>
    </citation>
    <scope>NUCLEOTIDE SEQUENCE</scope>
    <source>
        <strain evidence="2">K2</strain>
    </source>
</reference>
<keyword evidence="3" id="KW-1185">Reference proteome</keyword>
<name>A0AAD9PYN1_ACRCE</name>
<dbReference type="SUPFAM" id="SSF56204">
    <property type="entry name" value="Hect, E3 ligase catalytic domain"/>
    <property type="match status" value="1"/>
</dbReference>
<feature type="region of interest" description="Disordered" evidence="1">
    <location>
        <begin position="495"/>
        <end position="565"/>
    </location>
</feature>
<dbReference type="AlphaFoldDB" id="A0AAD9PYN1"/>
<dbReference type="InterPro" id="IPR035983">
    <property type="entry name" value="Hect_E3_ubiquitin_ligase"/>
</dbReference>
<dbReference type="Proteomes" id="UP001249851">
    <property type="component" value="Unassembled WGS sequence"/>
</dbReference>
<evidence type="ECO:0000313" key="2">
    <source>
        <dbReference type="EMBL" id="KAK2551095.1"/>
    </source>
</evidence>
<evidence type="ECO:0008006" key="4">
    <source>
        <dbReference type="Google" id="ProtNLM"/>
    </source>
</evidence>
<organism evidence="2 3">
    <name type="scientific">Acropora cervicornis</name>
    <name type="common">Staghorn coral</name>
    <dbReference type="NCBI Taxonomy" id="6130"/>
    <lineage>
        <taxon>Eukaryota</taxon>
        <taxon>Metazoa</taxon>
        <taxon>Cnidaria</taxon>
        <taxon>Anthozoa</taxon>
        <taxon>Hexacorallia</taxon>
        <taxon>Scleractinia</taxon>
        <taxon>Astrocoeniina</taxon>
        <taxon>Acroporidae</taxon>
        <taxon>Acropora</taxon>
    </lineage>
</organism>
<comment type="caution">
    <text evidence="2">The sequence shown here is derived from an EMBL/GenBank/DDBJ whole genome shotgun (WGS) entry which is preliminary data.</text>
</comment>
<dbReference type="EMBL" id="JARQWQ010000102">
    <property type="protein sequence ID" value="KAK2551095.1"/>
    <property type="molecule type" value="Genomic_DNA"/>
</dbReference>
<feature type="compositionally biased region" description="Gly residues" evidence="1">
    <location>
        <begin position="540"/>
        <end position="549"/>
    </location>
</feature>
<accession>A0AAD9PYN1</accession>
<reference evidence="2" key="2">
    <citation type="journal article" date="2023" name="Science">
        <title>Genomic signatures of disease resistance in endangered staghorn corals.</title>
        <authorList>
            <person name="Vollmer S.V."/>
            <person name="Selwyn J.D."/>
            <person name="Despard B.A."/>
            <person name="Roesel C.L."/>
        </authorList>
    </citation>
    <scope>NUCLEOTIDE SEQUENCE</scope>
    <source>
        <strain evidence="2">K2</strain>
    </source>
</reference>
<gene>
    <name evidence="2" type="ORF">P5673_028164</name>
</gene>